<comment type="similarity">
    <text evidence="2">Belongs to the MerT family.</text>
</comment>
<evidence type="ECO:0000256" key="5">
    <source>
        <dbReference type="ARBA" id="ARBA00022466"/>
    </source>
</evidence>
<keyword evidence="6" id="KW-1003">Cell membrane</keyword>
<accession>A0A1M7MIB9</accession>
<keyword evidence="7" id="KW-0997">Cell inner membrane</keyword>
<keyword evidence="12 15" id="KW-0472">Membrane</keyword>
<dbReference type="EMBL" id="FRCY01000004">
    <property type="protein sequence ID" value="SHM90648.1"/>
    <property type="molecule type" value="Genomic_DNA"/>
</dbReference>
<dbReference type="AlphaFoldDB" id="A0A1M7MIB9"/>
<evidence type="ECO:0000256" key="12">
    <source>
        <dbReference type="ARBA" id="ARBA00023136"/>
    </source>
</evidence>
<keyword evidence="5" id="KW-0475">Mercuric resistance</keyword>
<evidence type="ECO:0000256" key="3">
    <source>
        <dbReference type="ARBA" id="ARBA00017053"/>
    </source>
</evidence>
<proteinExistence type="inferred from homology"/>
<protein>
    <recommendedName>
        <fullName evidence="3">Mercuric transport protein MerT</fullName>
    </recommendedName>
    <alternativeName>
        <fullName evidence="13">Mercury ion transport protein</fullName>
    </alternativeName>
</protein>
<evidence type="ECO:0000256" key="15">
    <source>
        <dbReference type="SAM" id="Phobius"/>
    </source>
</evidence>
<keyword evidence="8 15" id="KW-0812">Transmembrane</keyword>
<comment type="subcellular location">
    <subcellularLocation>
        <location evidence="1">Cell inner membrane</location>
        <topology evidence="1">Multi-pass membrane protein</topology>
    </subcellularLocation>
</comment>
<evidence type="ECO:0000313" key="18">
    <source>
        <dbReference type="Proteomes" id="UP000184513"/>
    </source>
</evidence>
<dbReference type="Proteomes" id="UP000184513">
    <property type="component" value="Unassembled WGS sequence"/>
</dbReference>
<keyword evidence="4" id="KW-0813">Transport</keyword>
<name>A0A1M7MIB9_9BACT</name>
<dbReference type="Pfam" id="PF00403">
    <property type="entry name" value="HMA"/>
    <property type="match status" value="1"/>
</dbReference>
<organism evidence="17 18">
    <name type="scientific">Cyclobacterium lianum</name>
    <dbReference type="NCBI Taxonomy" id="388280"/>
    <lineage>
        <taxon>Bacteria</taxon>
        <taxon>Pseudomonadati</taxon>
        <taxon>Bacteroidota</taxon>
        <taxon>Cytophagia</taxon>
        <taxon>Cytophagales</taxon>
        <taxon>Cyclobacteriaceae</taxon>
        <taxon>Cyclobacterium</taxon>
    </lineage>
</organism>
<dbReference type="InterPro" id="IPR036163">
    <property type="entry name" value="HMA_dom_sf"/>
</dbReference>
<dbReference type="GO" id="GO:0015097">
    <property type="term" value="F:mercury ion transmembrane transporter activity"/>
    <property type="evidence" value="ECO:0007669"/>
    <property type="project" value="InterPro"/>
</dbReference>
<dbReference type="STRING" id="388280.SAMN04488057_104316"/>
<evidence type="ECO:0000256" key="4">
    <source>
        <dbReference type="ARBA" id="ARBA00022448"/>
    </source>
</evidence>
<evidence type="ECO:0000256" key="6">
    <source>
        <dbReference type="ARBA" id="ARBA00022475"/>
    </source>
</evidence>
<feature type="domain" description="HMA" evidence="16">
    <location>
        <begin position="145"/>
        <end position="211"/>
    </location>
</feature>
<dbReference type="Pfam" id="PF02411">
    <property type="entry name" value="MerT"/>
    <property type="match status" value="1"/>
</dbReference>
<dbReference type="RefSeq" id="WP_073094082.1">
    <property type="nucleotide sequence ID" value="NZ_FRCY01000004.1"/>
</dbReference>
<evidence type="ECO:0000256" key="14">
    <source>
        <dbReference type="ARBA" id="ARBA00045720"/>
    </source>
</evidence>
<feature type="transmembrane region" description="Helical" evidence="15">
    <location>
        <begin position="50"/>
        <end position="69"/>
    </location>
</feature>
<feature type="transmembrane region" description="Helical" evidence="15">
    <location>
        <begin position="105"/>
        <end position="127"/>
    </location>
</feature>
<evidence type="ECO:0000256" key="11">
    <source>
        <dbReference type="ARBA" id="ARBA00022989"/>
    </source>
</evidence>
<dbReference type="OrthoDB" id="1493145at2"/>
<gene>
    <name evidence="17" type="ORF">SAMN04488057_104316</name>
</gene>
<dbReference type="Gene3D" id="3.30.70.100">
    <property type="match status" value="1"/>
</dbReference>
<comment type="function">
    <text evidence="14">Involved in mercury resistance. Probably transfers a mercuric ion from the periplasmic Hg(2+)-binding protein MerP to the cytoplasmic mercuric reductase MerA.</text>
</comment>
<dbReference type="InterPro" id="IPR006121">
    <property type="entry name" value="HMA_dom"/>
</dbReference>
<evidence type="ECO:0000256" key="8">
    <source>
        <dbReference type="ARBA" id="ARBA00022692"/>
    </source>
</evidence>
<dbReference type="GO" id="GO:0046872">
    <property type="term" value="F:metal ion binding"/>
    <property type="evidence" value="ECO:0007669"/>
    <property type="project" value="UniProtKB-KW"/>
</dbReference>
<keyword evidence="9" id="KW-0479">Metal-binding</keyword>
<evidence type="ECO:0000259" key="16">
    <source>
        <dbReference type="PROSITE" id="PS50846"/>
    </source>
</evidence>
<evidence type="ECO:0000256" key="10">
    <source>
        <dbReference type="ARBA" id="ARBA00022914"/>
    </source>
</evidence>
<evidence type="ECO:0000256" key="13">
    <source>
        <dbReference type="ARBA" id="ARBA00030934"/>
    </source>
</evidence>
<dbReference type="NCBIfam" id="NF033556">
    <property type="entry name" value="MerTP_fusion"/>
    <property type="match status" value="1"/>
</dbReference>
<dbReference type="GO" id="GO:0005886">
    <property type="term" value="C:plasma membrane"/>
    <property type="evidence" value="ECO:0007669"/>
    <property type="project" value="UniProtKB-SubCell"/>
</dbReference>
<keyword evidence="10" id="KW-0476">Mercury</keyword>
<keyword evidence="18" id="KW-1185">Reference proteome</keyword>
<dbReference type="SUPFAM" id="SSF55008">
    <property type="entry name" value="HMA, heavy metal-associated domain"/>
    <property type="match status" value="1"/>
</dbReference>
<evidence type="ECO:0000313" key="17">
    <source>
        <dbReference type="EMBL" id="SHM90648.1"/>
    </source>
</evidence>
<dbReference type="PROSITE" id="PS50846">
    <property type="entry name" value="HMA_2"/>
    <property type="match status" value="1"/>
</dbReference>
<dbReference type="Gene3D" id="1.10.287.910">
    <property type="entry name" value="bacterial mercury transporter, merf"/>
    <property type="match status" value="1"/>
</dbReference>
<reference evidence="17 18" key="1">
    <citation type="submission" date="2016-11" db="EMBL/GenBank/DDBJ databases">
        <authorList>
            <person name="Jaros S."/>
            <person name="Januszkiewicz K."/>
            <person name="Wedrychowicz H."/>
        </authorList>
    </citation>
    <scope>NUCLEOTIDE SEQUENCE [LARGE SCALE GENOMIC DNA]</scope>
    <source>
        <strain evidence="17 18">CGMCC 1.6102</strain>
    </source>
</reference>
<dbReference type="InterPro" id="IPR003457">
    <property type="entry name" value="Transprt_MerT"/>
</dbReference>
<keyword evidence="11 15" id="KW-1133">Transmembrane helix</keyword>
<sequence length="224" mass="23956">MSNSNKSNSSSKSIGAGLLVAFTSSLCCITPVFATLAGIGGIASSISWMGPFRPYLIGLTVLVLGFAWYQKLKPRTQEEIDCACEPARPAGGDDERPSFWQSKKFLGILTVFAVLMLAFPTYSGIFFSNNSNADKVIKVSDNDILNAELSIKGMTCTGCEHSVNAALNNSEGVLEASSSYENGIALVKFDQSKVSVEQLATAVEEATGYKVTGKKIIKEETLNQ</sequence>
<evidence type="ECO:0000256" key="9">
    <source>
        <dbReference type="ARBA" id="ARBA00022723"/>
    </source>
</evidence>
<evidence type="ECO:0000256" key="7">
    <source>
        <dbReference type="ARBA" id="ARBA00022519"/>
    </source>
</evidence>
<evidence type="ECO:0000256" key="2">
    <source>
        <dbReference type="ARBA" id="ARBA00008224"/>
    </source>
</evidence>
<dbReference type="CDD" id="cd00371">
    <property type="entry name" value="HMA"/>
    <property type="match status" value="1"/>
</dbReference>
<evidence type="ECO:0000256" key="1">
    <source>
        <dbReference type="ARBA" id="ARBA00004429"/>
    </source>
</evidence>